<gene>
    <name evidence="3" type="ORF">SAMN05192532_10783</name>
</gene>
<proteinExistence type="predicted"/>
<dbReference type="InterPro" id="IPR036249">
    <property type="entry name" value="Thioredoxin-like_sf"/>
</dbReference>
<organism evidence="3 4">
    <name type="scientific">Alteribacillus iranensis</name>
    <dbReference type="NCBI Taxonomy" id="930128"/>
    <lineage>
        <taxon>Bacteria</taxon>
        <taxon>Bacillati</taxon>
        <taxon>Bacillota</taxon>
        <taxon>Bacilli</taxon>
        <taxon>Bacillales</taxon>
        <taxon>Bacillaceae</taxon>
        <taxon>Alteribacillus</taxon>
    </lineage>
</organism>
<dbReference type="GO" id="GO:0016209">
    <property type="term" value="F:antioxidant activity"/>
    <property type="evidence" value="ECO:0007669"/>
    <property type="project" value="InterPro"/>
</dbReference>
<evidence type="ECO:0000256" key="1">
    <source>
        <dbReference type="ARBA" id="ARBA00023157"/>
    </source>
</evidence>
<dbReference type="GO" id="GO:0016491">
    <property type="term" value="F:oxidoreductase activity"/>
    <property type="evidence" value="ECO:0007669"/>
    <property type="project" value="InterPro"/>
</dbReference>
<name>A0A1I2EYG6_9BACI</name>
<accession>A0A1I2EYG6</accession>
<keyword evidence="1" id="KW-1015">Disulfide bond</keyword>
<sequence>MINTDGNHHEELPFCALPTERAPLFTAEAYDPVDDSLKTVRLEDYRGKWVVLLFYASDFTFV</sequence>
<feature type="domain" description="Alkyl hydroperoxide reductase subunit C/ Thiol specific antioxidant" evidence="2">
    <location>
        <begin position="20"/>
        <end position="62"/>
    </location>
</feature>
<evidence type="ECO:0000313" key="4">
    <source>
        <dbReference type="Proteomes" id="UP000199516"/>
    </source>
</evidence>
<dbReference type="Pfam" id="PF00578">
    <property type="entry name" value="AhpC-TSA"/>
    <property type="match status" value="1"/>
</dbReference>
<dbReference type="SUPFAM" id="SSF52833">
    <property type="entry name" value="Thioredoxin-like"/>
    <property type="match status" value="1"/>
</dbReference>
<dbReference type="Gene3D" id="3.40.30.10">
    <property type="entry name" value="Glutaredoxin"/>
    <property type="match status" value="1"/>
</dbReference>
<dbReference type="InterPro" id="IPR000866">
    <property type="entry name" value="AhpC/TSA"/>
</dbReference>
<evidence type="ECO:0000259" key="2">
    <source>
        <dbReference type="Pfam" id="PF00578"/>
    </source>
</evidence>
<keyword evidence="4" id="KW-1185">Reference proteome</keyword>
<reference evidence="3 4" key="1">
    <citation type="submission" date="2016-10" db="EMBL/GenBank/DDBJ databases">
        <authorList>
            <person name="de Groot N.N."/>
        </authorList>
    </citation>
    <scope>NUCLEOTIDE SEQUENCE [LARGE SCALE GENOMIC DNA]</scope>
    <source>
        <strain evidence="3 4">DSM 23995</strain>
    </source>
</reference>
<dbReference type="EMBL" id="FONT01000007">
    <property type="protein sequence ID" value="SFE97667.1"/>
    <property type="molecule type" value="Genomic_DNA"/>
</dbReference>
<dbReference type="STRING" id="930128.SAMN05192532_10783"/>
<dbReference type="AlphaFoldDB" id="A0A1I2EYG6"/>
<protein>
    <submittedName>
        <fullName evidence="3">Peroxiredoxin (Alkyl hydroperoxide reductase subunit C)</fullName>
    </submittedName>
</protein>
<dbReference type="Proteomes" id="UP000199516">
    <property type="component" value="Unassembled WGS sequence"/>
</dbReference>
<evidence type="ECO:0000313" key="3">
    <source>
        <dbReference type="EMBL" id="SFE97667.1"/>
    </source>
</evidence>